<sequence length="176" mass="19473">MINQQATVAQRTDQQIAERKAKWFWVSLVVALLGLQLVIGGVAIKLATGDASAAIVPNYHQAALNWDQIHSERTAAKRLGWTVDLDVSNVADGRGMRAVQVSIADADGKPIDDLQVSADIYHHARAAEVQTVDMQPVGDAEYQVLAPMERSGLWQVDLNIRHEDQRITVQRTLERD</sequence>
<dbReference type="Pfam" id="PF05751">
    <property type="entry name" value="FixH"/>
    <property type="match status" value="1"/>
</dbReference>
<feature type="transmembrane region" description="Helical" evidence="1">
    <location>
        <begin position="23"/>
        <end position="44"/>
    </location>
</feature>
<organism evidence="2 3">
    <name type="scientific">Rosistilla ulvae</name>
    <dbReference type="NCBI Taxonomy" id="1930277"/>
    <lineage>
        <taxon>Bacteria</taxon>
        <taxon>Pseudomonadati</taxon>
        <taxon>Planctomycetota</taxon>
        <taxon>Planctomycetia</taxon>
        <taxon>Pirellulales</taxon>
        <taxon>Pirellulaceae</taxon>
        <taxon>Rosistilla</taxon>
    </lineage>
</organism>
<dbReference type="RefSeq" id="WP_145290836.1">
    <property type="nucleotide sequence ID" value="NZ_CP036261.1"/>
</dbReference>
<evidence type="ECO:0000313" key="2">
    <source>
        <dbReference type="EMBL" id="QDS88218.1"/>
    </source>
</evidence>
<evidence type="ECO:0000313" key="3">
    <source>
        <dbReference type="Proteomes" id="UP000319557"/>
    </source>
</evidence>
<dbReference type="Proteomes" id="UP000319557">
    <property type="component" value="Chromosome"/>
</dbReference>
<keyword evidence="1" id="KW-0812">Transmembrane</keyword>
<name>A0A517M014_9BACT</name>
<dbReference type="AlphaFoldDB" id="A0A517M014"/>
<accession>A0A517M014</accession>
<protein>
    <submittedName>
        <fullName evidence="2">FixH</fullName>
    </submittedName>
</protein>
<keyword evidence="1" id="KW-0472">Membrane</keyword>
<dbReference type="EMBL" id="CP036261">
    <property type="protein sequence ID" value="QDS88218.1"/>
    <property type="molecule type" value="Genomic_DNA"/>
</dbReference>
<keyword evidence="3" id="KW-1185">Reference proteome</keyword>
<keyword evidence="1" id="KW-1133">Transmembrane helix</keyword>
<evidence type="ECO:0000256" key="1">
    <source>
        <dbReference type="SAM" id="Phobius"/>
    </source>
</evidence>
<dbReference type="KEGG" id="ruv:EC9_24060"/>
<dbReference type="InterPro" id="IPR008620">
    <property type="entry name" value="FixH"/>
</dbReference>
<gene>
    <name evidence="2" type="ORF">EC9_24060</name>
</gene>
<dbReference type="OrthoDB" id="288113at2"/>
<proteinExistence type="predicted"/>
<reference evidence="2 3" key="1">
    <citation type="submission" date="2019-02" db="EMBL/GenBank/DDBJ databases">
        <title>Deep-cultivation of Planctomycetes and their phenomic and genomic characterization uncovers novel biology.</title>
        <authorList>
            <person name="Wiegand S."/>
            <person name="Jogler M."/>
            <person name="Boedeker C."/>
            <person name="Pinto D."/>
            <person name="Vollmers J."/>
            <person name="Rivas-Marin E."/>
            <person name="Kohn T."/>
            <person name="Peeters S.H."/>
            <person name="Heuer A."/>
            <person name="Rast P."/>
            <person name="Oberbeckmann S."/>
            <person name="Bunk B."/>
            <person name="Jeske O."/>
            <person name="Meyerdierks A."/>
            <person name="Storesund J.E."/>
            <person name="Kallscheuer N."/>
            <person name="Luecker S."/>
            <person name="Lage O.M."/>
            <person name="Pohl T."/>
            <person name="Merkel B.J."/>
            <person name="Hornburger P."/>
            <person name="Mueller R.-W."/>
            <person name="Bruemmer F."/>
            <person name="Labrenz M."/>
            <person name="Spormann A.M."/>
            <person name="Op den Camp H."/>
            <person name="Overmann J."/>
            <person name="Amann R."/>
            <person name="Jetten M.S.M."/>
            <person name="Mascher T."/>
            <person name="Medema M.H."/>
            <person name="Devos D.P."/>
            <person name="Kaster A.-K."/>
            <person name="Ovreas L."/>
            <person name="Rohde M."/>
            <person name="Galperin M.Y."/>
            <person name="Jogler C."/>
        </authorList>
    </citation>
    <scope>NUCLEOTIDE SEQUENCE [LARGE SCALE GENOMIC DNA]</scope>
    <source>
        <strain evidence="2 3">EC9</strain>
    </source>
</reference>